<dbReference type="AlphaFoldDB" id="A0A0B1ZJF9"/>
<comment type="caution">
    <text evidence="2">The sequence shown here is derived from an EMBL/GenBank/DDBJ whole genome shotgun (WGS) entry which is preliminary data.</text>
</comment>
<evidence type="ECO:0000313" key="2">
    <source>
        <dbReference type="EMBL" id="KHK90623.1"/>
    </source>
</evidence>
<dbReference type="InterPro" id="IPR038765">
    <property type="entry name" value="Papain-like_cys_pep_sf"/>
</dbReference>
<evidence type="ECO:0000259" key="1">
    <source>
        <dbReference type="SMART" id="SM00460"/>
    </source>
</evidence>
<dbReference type="PANTHER" id="PTHR33490">
    <property type="entry name" value="BLR5614 PROTEIN-RELATED"/>
    <property type="match status" value="1"/>
</dbReference>
<dbReference type="PANTHER" id="PTHR33490:SF7">
    <property type="entry name" value="BLR2979 PROTEIN"/>
    <property type="match status" value="1"/>
</dbReference>
<dbReference type="SMART" id="SM00460">
    <property type="entry name" value="TGc"/>
    <property type="match status" value="1"/>
</dbReference>
<gene>
    <name evidence="2" type="ORF">LK12_14930</name>
</gene>
<sequence length="293" mass="32623">MRYAVTHMTRLEYAAPVRLAQFNVRLRPAQWPGQIVSDYALAIDPQPVQVNEGDGGYYFNEARFSLREPIRQLQIESRFTVEREELPFFINEQAGPRLADLRELAMRKPDLSALAPASYIFASPIAVPEHEIAMWAGSFLDESMPVMNAGRALMQAIHEEFAFDSGATFTDTAPIEAFRRRHGVCQDFSHVMIVAARAHGIPAAYVSGYLRTQPPPGQDRLVGADAMHAWVNLWCGDELGWVGFDPTNAKLADADHVFIGMGRDYSDVAPLDGTFRGSSQQTMFFSVNVAPLD</sequence>
<dbReference type="SUPFAM" id="SSF54001">
    <property type="entry name" value="Cysteine proteinases"/>
    <property type="match status" value="1"/>
</dbReference>
<dbReference type="Proteomes" id="UP000031057">
    <property type="component" value="Unassembled WGS sequence"/>
</dbReference>
<dbReference type="EMBL" id="JTDI01000004">
    <property type="protein sequence ID" value="KHK90623.1"/>
    <property type="molecule type" value="Genomic_DNA"/>
</dbReference>
<reference evidence="2 3" key="1">
    <citation type="submission" date="2014-10" db="EMBL/GenBank/DDBJ databases">
        <title>Genome sequence of Novosphingobium malaysiense MUSC 273(T).</title>
        <authorList>
            <person name="Lee L.-H."/>
        </authorList>
    </citation>
    <scope>NUCLEOTIDE SEQUENCE [LARGE SCALE GENOMIC DNA]</scope>
    <source>
        <strain evidence="2 3">MUSC 273</strain>
    </source>
</reference>
<evidence type="ECO:0000313" key="3">
    <source>
        <dbReference type="Proteomes" id="UP000031057"/>
    </source>
</evidence>
<dbReference type="RefSeq" id="WP_039285729.1">
    <property type="nucleotide sequence ID" value="NZ_JTDI01000004.1"/>
</dbReference>
<accession>A0A0B1ZJF9</accession>
<dbReference type="Pfam" id="PF08379">
    <property type="entry name" value="Bact_transglu_N"/>
    <property type="match status" value="1"/>
</dbReference>
<dbReference type="Gene3D" id="3.10.620.30">
    <property type="match status" value="1"/>
</dbReference>
<dbReference type="STRING" id="1348853.LK12_14930"/>
<name>A0A0B1ZJF9_9SPHN</name>
<keyword evidence="3" id="KW-1185">Reference proteome</keyword>
<dbReference type="InterPro" id="IPR013589">
    <property type="entry name" value="Bac_transglu_N"/>
</dbReference>
<protein>
    <submittedName>
        <fullName evidence="2">Transglutaminase</fullName>
    </submittedName>
</protein>
<dbReference type="Pfam" id="PF01841">
    <property type="entry name" value="Transglut_core"/>
    <property type="match status" value="1"/>
</dbReference>
<feature type="domain" description="Transglutaminase-like" evidence="1">
    <location>
        <begin position="177"/>
        <end position="248"/>
    </location>
</feature>
<dbReference type="OrthoDB" id="9804023at2"/>
<organism evidence="2 3">
    <name type="scientific">Novosphingobium malaysiense</name>
    <dbReference type="NCBI Taxonomy" id="1348853"/>
    <lineage>
        <taxon>Bacteria</taxon>
        <taxon>Pseudomonadati</taxon>
        <taxon>Pseudomonadota</taxon>
        <taxon>Alphaproteobacteria</taxon>
        <taxon>Sphingomonadales</taxon>
        <taxon>Sphingomonadaceae</taxon>
        <taxon>Novosphingobium</taxon>
    </lineage>
</organism>
<proteinExistence type="predicted"/>
<dbReference type="InterPro" id="IPR002931">
    <property type="entry name" value="Transglutaminase-like"/>
</dbReference>